<dbReference type="RefSeq" id="XP_060349633.1">
    <property type="nucleotide sequence ID" value="XM_060490759.1"/>
</dbReference>
<keyword evidence="2" id="KW-1133">Transmembrane helix</keyword>
<gene>
    <name evidence="3" type="ORF">CPAR01_06487</name>
</gene>
<dbReference type="Proteomes" id="UP001241169">
    <property type="component" value="Unassembled WGS sequence"/>
</dbReference>
<comment type="caution">
    <text evidence="3">The sequence shown here is derived from an EMBL/GenBank/DDBJ whole genome shotgun (WGS) entry which is preliminary data.</text>
</comment>
<feature type="region of interest" description="Disordered" evidence="1">
    <location>
        <begin position="80"/>
        <end position="100"/>
    </location>
</feature>
<proteinExistence type="predicted"/>
<keyword evidence="2" id="KW-0472">Membrane</keyword>
<evidence type="ECO:0000313" key="3">
    <source>
        <dbReference type="EMBL" id="KAK1540498.1"/>
    </source>
</evidence>
<dbReference type="EMBL" id="MOPA01000005">
    <property type="protein sequence ID" value="KAK1540498.1"/>
    <property type="molecule type" value="Genomic_DNA"/>
</dbReference>
<reference evidence="3 4" key="1">
    <citation type="submission" date="2016-10" db="EMBL/GenBank/DDBJ databases">
        <title>The genome sequence of Colletotrichum fioriniae PJ7.</title>
        <authorList>
            <person name="Baroncelli R."/>
        </authorList>
    </citation>
    <scope>NUCLEOTIDE SEQUENCE [LARGE SCALE GENOMIC DNA]</scope>
    <source>
        <strain evidence="3 4">IMI 384185</strain>
    </source>
</reference>
<evidence type="ECO:0000313" key="4">
    <source>
        <dbReference type="Proteomes" id="UP001241169"/>
    </source>
</evidence>
<name>A0ABQ9SLU8_9PEZI</name>
<sequence>MNNTYLLRTCYLLAAMFCLALIIDYLITALNRLGSDKESATNSDFGAEEVGGNEELITDDEELITNDEQGITDDDEWVTDDEEKVTDEEKMTSLFGKLPT</sequence>
<keyword evidence="2" id="KW-0812">Transmembrane</keyword>
<feature type="transmembrane region" description="Helical" evidence="2">
    <location>
        <begin position="6"/>
        <end position="27"/>
    </location>
</feature>
<dbReference type="GeneID" id="85374658"/>
<evidence type="ECO:0000256" key="2">
    <source>
        <dbReference type="SAM" id="Phobius"/>
    </source>
</evidence>
<keyword evidence="4" id="KW-1185">Reference proteome</keyword>
<protein>
    <submittedName>
        <fullName evidence="3">Uncharacterized protein</fullName>
    </submittedName>
</protein>
<evidence type="ECO:0000256" key="1">
    <source>
        <dbReference type="SAM" id="MobiDB-lite"/>
    </source>
</evidence>
<organism evidence="3 4">
    <name type="scientific">Colletotrichum paranaense</name>
    <dbReference type="NCBI Taxonomy" id="1914294"/>
    <lineage>
        <taxon>Eukaryota</taxon>
        <taxon>Fungi</taxon>
        <taxon>Dikarya</taxon>
        <taxon>Ascomycota</taxon>
        <taxon>Pezizomycotina</taxon>
        <taxon>Sordariomycetes</taxon>
        <taxon>Hypocreomycetidae</taxon>
        <taxon>Glomerellales</taxon>
        <taxon>Glomerellaceae</taxon>
        <taxon>Colletotrichum</taxon>
        <taxon>Colletotrichum acutatum species complex</taxon>
    </lineage>
</organism>
<accession>A0ABQ9SLU8</accession>